<evidence type="ECO:0000313" key="2">
    <source>
        <dbReference type="EMBL" id="OAB45064.1"/>
    </source>
</evidence>
<feature type="domain" description="NodB homology" evidence="1">
    <location>
        <begin position="136"/>
        <end position="312"/>
    </location>
</feature>
<dbReference type="Pfam" id="PF01522">
    <property type="entry name" value="Polysacc_deac_1"/>
    <property type="match status" value="1"/>
</dbReference>
<dbReference type="Proteomes" id="UP000077355">
    <property type="component" value="Unassembled WGS sequence"/>
</dbReference>
<sequence>MNTRKFAILLACFTIVIGISQMSSIKQFIENGRNGSISQDVFQLNHLMNEDDPLYREIKAKAVSTRIEPVDAKVDRVWKAIPGYNGLEVDIDETYKQAKAAGNTTSITYKYRQLIPKVGLSDLDVQPIYRGNPAKAMVSLMINVAWGNEFIVPMLNTLDQEKVKATFFFDGKWLKSNLEVAKEIQKRGHELSNHAYSHANMSQLSEESAIEEISKTQKLLKDELGEEKKWFAPPSGDFDSDTVRIAKGLGMHTVLWTLDTVDWQHPSPASIVNKISKKVETGYLILMHPTSSSSQALQGMIQAIKAKGLSLGTVSQTLSSERILP</sequence>
<dbReference type="SUPFAM" id="SSF88713">
    <property type="entry name" value="Glycoside hydrolase/deacetylase"/>
    <property type="match status" value="1"/>
</dbReference>
<dbReference type="GO" id="GO:0005975">
    <property type="term" value="P:carbohydrate metabolic process"/>
    <property type="evidence" value="ECO:0007669"/>
    <property type="project" value="InterPro"/>
</dbReference>
<dbReference type="Gene3D" id="3.20.20.370">
    <property type="entry name" value="Glycoside hydrolase/deacetylase"/>
    <property type="match status" value="1"/>
</dbReference>
<evidence type="ECO:0000313" key="3">
    <source>
        <dbReference type="Proteomes" id="UP000077355"/>
    </source>
</evidence>
<evidence type="ECO:0000259" key="1">
    <source>
        <dbReference type="PROSITE" id="PS51677"/>
    </source>
</evidence>
<dbReference type="CDD" id="cd10950">
    <property type="entry name" value="CE4_BsYlxY_like"/>
    <property type="match status" value="1"/>
</dbReference>
<dbReference type="InterPro" id="IPR002509">
    <property type="entry name" value="NODB_dom"/>
</dbReference>
<dbReference type="PANTHER" id="PTHR10587:SF80">
    <property type="entry name" value="CHITOOLIGOSACCHARIDE DEACETYLASE"/>
    <property type="match status" value="1"/>
</dbReference>
<dbReference type="EMBL" id="LVJI01000018">
    <property type="protein sequence ID" value="OAB45064.1"/>
    <property type="molecule type" value="Genomic_DNA"/>
</dbReference>
<comment type="caution">
    <text evidence="2">The sequence shown here is derived from an EMBL/GenBank/DDBJ whole genome shotgun (WGS) entry which is preliminary data.</text>
</comment>
<name>A0A168MUC3_9BACL</name>
<dbReference type="PROSITE" id="PS51677">
    <property type="entry name" value="NODB"/>
    <property type="match status" value="1"/>
</dbReference>
<gene>
    <name evidence="2" type="ORF">PBAT_14080</name>
</gene>
<organism evidence="2 3">
    <name type="scientific">Paenibacillus antarcticus</name>
    <dbReference type="NCBI Taxonomy" id="253703"/>
    <lineage>
        <taxon>Bacteria</taxon>
        <taxon>Bacillati</taxon>
        <taxon>Bacillota</taxon>
        <taxon>Bacilli</taxon>
        <taxon>Bacillales</taxon>
        <taxon>Paenibacillaceae</taxon>
        <taxon>Paenibacillus</taxon>
    </lineage>
</organism>
<dbReference type="GO" id="GO:0016020">
    <property type="term" value="C:membrane"/>
    <property type="evidence" value="ECO:0007669"/>
    <property type="project" value="TreeGrafter"/>
</dbReference>
<keyword evidence="3" id="KW-1185">Reference proteome</keyword>
<dbReference type="InterPro" id="IPR050248">
    <property type="entry name" value="Polysacc_deacetylase_ArnD"/>
</dbReference>
<reference evidence="2 3" key="1">
    <citation type="submission" date="2016-03" db="EMBL/GenBank/DDBJ databases">
        <title>Draft genome sequence of Paenibacillus antarcticus CECT 5836.</title>
        <authorList>
            <person name="Shin S.-K."/>
            <person name="Yi H."/>
        </authorList>
    </citation>
    <scope>NUCLEOTIDE SEQUENCE [LARGE SCALE GENOMIC DNA]</scope>
    <source>
        <strain evidence="2 3">CECT 5836</strain>
    </source>
</reference>
<dbReference type="AlphaFoldDB" id="A0A168MUC3"/>
<accession>A0A168MUC3</accession>
<dbReference type="GO" id="GO:0016810">
    <property type="term" value="F:hydrolase activity, acting on carbon-nitrogen (but not peptide) bonds"/>
    <property type="evidence" value="ECO:0007669"/>
    <property type="project" value="InterPro"/>
</dbReference>
<dbReference type="OrthoDB" id="9812065at2"/>
<dbReference type="PANTHER" id="PTHR10587">
    <property type="entry name" value="GLYCOSYL TRANSFERASE-RELATED"/>
    <property type="match status" value="1"/>
</dbReference>
<proteinExistence type="predicted"/>
<dbReference type="InterPro" id="IPR011330">
    <property type="entry name" value="Glyco_hydro/deAcase_b/a-brl"/>
</dbReference>
<dbReference type="RefSeq" id="WP_068650591.1">
    <property type="nucleotide sequence ID" value="NZ_CP043611.1"/>
</dbReference>
<protein>
    <recommendedName>
        <fullName evidence="1">NodB homology domain-containing protein</fullName>
    </recommendedName>
</protein>